<feature type="region of interest" description="Disordered" evidence="1">
    <location>
        <begin position="1"/>
        <end position="96"/>
    </location>
</feature>
<evidence type="ECO:0000313" key="2">
    <source>
        <dbReference type="EMBL" id="KAF1932965.1"/>
    </source>
</evidence>
<dbReference type="EMBL" id="ML978958">
    <property type="protein sequence ID" value="KAF1932965.1"/>
    <property type="molecule type" value="Genomic_DNA"/>
</dbReference>
<feature type="region of interest" description="Disordered" evidence="1">
    <location>
        <begin position="154"/>
        <end position="176"/>
    </location>
</feature>
<evidence type="ECO:0000313" key="3">
    <source>
        <dbReference type="Proteomes" id="UP000800082"/>
    </source>
</evidence>
<reference evidence="2" key="1">
    <citation type="journal article" date="2020" name="Stud. Mycol.">
        <title>101 Dothideomycetes genomes: a test case for predicting lifestyles and emergence of pathogens.</title>
        <authorList>
            <person name="Haridas S."/>
            <person name="Albert R."/>
            <person name="Binder M."/>
            <person name="Bloem J."/>
            <person name="Labutti K."/>
            <person name="Salamov A."/>
            <person name="Andreopoulos B."/>
            <person name="Baker S."/>
            <person name="Barry K."/>
            <person name="Bills G."/>
            <person name="Bluhm B."/>
            <person name="Cannon C."/>
            <person name="Castanera R."/>
            <person name="Culley D."/>
            <person name="Daum C."/>
            <person name="Ezra D."/>
            <person name="Gonzalez J."/>
            <person name="Henrissat B."/>
            <person name="Kuo A."/>
            <person name="Liang C."/>
            <person name="Lipzen A."/>
            <person name="Lutzoni F."/>
            <person name="Magnuson J."/>
            <person name="Mondo S."/>
            <person name="Nolan M."/>
            <person name="Ohm R."/>
            <person name="Pangilinan J."/>
            <person name="Park H.-J."/>
            <person name="Ramirez L."/>
            <person name="Alfaro M."/>
            <person name="Sun H."/>
            <person name="Tritt A."/>
            <person name="Yoshinaga Y."/>
            <person name="Zwiers L.-H."/>
            <person name="Turgeon B."/>
            <person name="Goodwin S."/>
            <person name="Spatafora J."/>
            <person name="Crous P."/>
            <person name="Grigoriev I."/>
        </authorList>
    </citation>
    <scope>NUCLEOTIDE SEQUENCE</scope>
    <source>
        <strain evidence="2">CBS 183.55</strain>
    </source>
</reference>
<name>A0A6A5RWT4_9PLEO</name>
<protein>
    <submittedName>
        <fullName evidence="2">Uncharacterized protein</fullName>
    </submittedName>
</protein>
<keyword evidence="3" id="KW-1185">Reference proteome</keyword>
<dbReference type="Proteomes" id="UP000800082">
    <property type="component" value="Unassembled WGS sequence"/>
</dbReference>
<organism evidence="2 3">
    <name type="scientific">Didymella exigua CBS 183.55</name>
    <dbReference type="NCBI Taxonomy" id="1150837"/>
    <lineage>
        <taxon>Eukaryota</taxon>
        <taxon>Fungi</taxon>
        <taxon>Dikarya</taxon>
        <taxon>Ascomycota</taxon>
        <taxon>Pezizomycotina</taxon>
        <taxon>Dothideomycetes</taxon>
        <taxon>Pleosporomycetidae</taxon>
        <taxon>Pleosporales</taxon>
        <taxon>Pleosporineae</taxon>
        <taxon>Didymellaceae</taxon>
        <taxon>Didymella</taxon>
    </lineage>
</organism>
<dbReference type="GeneID" id="54346275"/>
<sequence>MNRPREETGGRRAHRQRVDSTRMPNTPSDGLQHSASESAYAMRQTHRNASTLHGSRVLVSDRHAPSPQAPPIRGTVQNPRTAQPHHDARRQQTPYYYDGYSRTTRLRATNPDPTVPRPTFRQLAALRGEPDARPRRFDRPVRGLCVVSSLDVAVDPPAEPRRSPSGADGDAKPQQGVEYGRGQVEYGLGQVESGLGQVESVAHQQRREDTPALIDRGACTGTTQDSTGTRSFVDSSRVHTAAKGFALIRFGSGRRAKLRRDFKGFLGIKHD</sequence>
<proteinExistence type="predicted"/>
<evidence type="ECO:0000256" key="1">
    <source>
        <dbReference type="SAM" id="MobiDB-lite"/>
    </source>
</evidence>
<feature type="compositionally biased region" description="Basic and acidic residues" evidence="1">
    <location>
        <begin position="1"/>
        <end position="20"/>
    </location>
</feature>
<feature type="compositionally biased region" description="Polar residues" evidence="1">
    <location>
        <begin position="22"/>
        <end position="37"/>
    </location>
</feature>
<dbReference type="RefSeq" id="XP_033453213.1">
    <property type="nucleotide sequence ID" value="XM_033588628.1"/>
</dbReference>
<gene>
    <name evidence="2" type="ORF">M421DRAFT_253751</name>
</gene>
<accession>A0A6A5RWT4</accession>
<dbReference type="AlphaFoldDB" id="A0A6A5RWT4"/>